<evidence type="ECO:0008006" key="3">
    <source>
        <dbReference type="Google" id="ProtNLM"/>
    </source>
</evidence>
<dbReference type="EMBL" id="CP060782">
    <property type="protein sequence ID" value="QNP46403.1"/>
    <property type="molecule type" value="Genomic_DNA"/>
</dbReference>
<gene>
    <name evidence="1" type="ORF">H9L14_04250</name>
</gene>
<sequence>METLAQAEFQARKYEEASVAADQALALNPKSFKALIYKGRAGLELAKKNPKSANWTAIRSHFSKANRLDLNSPEPLMYYYQSFVEEGVPPPAQAIDGLLFAVDLVPQDDDLRLTAVRQLLRDTDAADAKDLFAPIAFSPHFPREKRRNLEIMEKIKAGDGKGALVMLEEDERKRQKAKR</sequence>
<evidence type="ECO:0000313" key="2">
    <source>
        <dbReference type="Proteomes" id="UP000516105"/>
    </source>
</evidence>
<dbReference type="InterPro" id="IPR011990">
    <property type="entry name" value="TPR-like_helical_dom_sf"/>
</dbReference>
<keyword evidence="2" id="KW-1185">Reference proteome</keyword>
<accession>A0ABX6TCD1</accession>
<evidence type="ECO:0000313" key="1">
    <source>
        <dbReference type="EMBL" id="QNP46403.1"/>
    </source>
</evidence>
<dbReference type="Gene3D" id="1.25.40.10">
    <property type="entry name" value="Tetratricopeptide repeat domain"/>
    <property type="match status" value="1"/>
</dbReference>
<reference evidence="1 2" key="1">
    <citation type="submission" date="2020-08" db="EMBL/GenBank/DDBJ databases">
        <title>Genome sequence of Sphingomonas sediminicola KACC 15039T.</title>
        <authorList>
            <person name="Hyun D.-W."/>
            <person name="Bae J.-W."/>
        </authorList>
    </citation>
    <scope>NUCLEOTIDE SEQUENCE [LARGE SCALE GENOMIC DNA]</scope>
    <source>
        <strain evidence="1 2">KACC 15039</strain>
    </source>
</reference>
<proteinExistence type="predicted"/>
<dbReference type="Proteomes" id="UP000516105">
    <property type="component" value="Chromosome"/>
</dbReference>
<name>A0ABX6TCD1_9SPHN</name>
<protein>
    <recommendedName>
        <fullName evidence="3">Tetratricopeptide repeat protein</fullName>
    </recommendedName>
</protein>
<dbReference type="RefSeq" id="WP_187709356.1">
    <property type="nucleotide sequence ID" value="NZ_CP060782.1"/>
</dbReference>
<dbReference type="SUPFAM" id="SSF48452">
    <property type="entry name" value="TPR-like"/>
    <property type="match status" value="1"/>
</dbReference>
<organism evidence="1 2">
    <name type="scientific">Sphingomonas sediminicola</name>
    <dbReference type="NCBI Taxonomy" id="386874"/>
    <lineage>
        <taxon>Bacteria</taxon>
        <taxon>Pseudomonadati</taxon>
        <taxon>Pseudomonadota</taxon>
        <taxon>Alphaproteobacteria</taxon>
        <taxon>Sphingomonadales</taxon>
        <taxon>Sphingomonadaceae</taxon>
        <taxon>Sphingomonas</taxon>
    </lineage>
</organism>